<dbReference type="SUPFAM" id="SSF51735">
    <property type="entry name" value="NAD(P)-binding Rossmann-fold domains"/>
    <property type="match status" value="1"/>
</dbReference>
<evidence type="ECO:0000259" key="1">
    <source>
        <dbReference type="Pfam" id="PF01408"/>
    </source>
</evidence>
<feature type="domain" description="GFO/IDH/MocA-like oxidoreductase" evidence="2">
    <location>
        <begin position="155"/>
        <end position="228"/>
    </location>
</feature>
<name>A0A5E6M903_9BACT</name>
<dbReference type="InterPro" id="IPR000683">
    <property type="entry name" value="Gfo/Idh/MocA-like_OxRdtase_N"/>
</dbReference>
<dbReference type="InterPro" id="IPR051450">
    <property type="entry name" value="Gfo/Idh/MocA_Oxidoreductases"/>
</dbReference>
<dbReference type="GO" id="GO:0000166">
    <property type="term" value="F:nucleotide binding"/>
    <property type="evidence" value="ECO:0007669"/>
    <property type="project" value="InterPro"/>
</dbReference>
<feature type="domain" description="Gfo/Idh/MocA-like oxidoreductase N-terminal" evidence="1">
    <location>
        <begin position="4"/>
        <end position="120"/>
    </location>
</feature>
<organism evidence="3 4">
    <name type="scientific">Methylacidimicrobium tartarophylax</name>
    <dbReference type="NCBI Taxonomy" id="1041768"/>
    <lineage>
        <taxon>Bacteria</taxon>
        <taxon>Pseudomonadati</taxon>
        <taxon>Verrucomicrobiota</taxon>
        <taxon>Methylacidimicrobium</taxon>
    </lineage>
</organism>
<evidence type="ECO:0000313" key="4">
    <source>
        <dbReference type="Proteomes" id="UP000334923"/>
    </source>
</evidence>
<dbReference type="RefSeq" id="WP_142659676.1">
    <property type="nucleotide sequence ID" value="NZ_CABFVA020000026.1"/>
</dbReference>
<dbReference type="Pfam" id="PF22725">
    <property type="entry name" value="GFO_IDH_MocA_C3"/>
    <property type="match status" value="1"/>
</dbReference>
<dbReference type="EMBL" id="CABFVA020000026">
    <property type="protein sequence ID" value="VVM05686.1"/>
    <property type="molecule type" value="Genomic_DNA"/>
</dbReference>
<dbReference type="OrthoDB" id="9815825at2"/>
<dbReference type="PANTHER" id="PTHR43377:SF1">
    <property type="entry name" value="BILIVERDIN REDUCTASE A"/>
    <property type="match status" value="1"/>
</dbReference>
<proteinExistence type="predicted"/>
<dbReference type="AlphaFoldDB" id="A0A5E6M903"/>
<gene>
    <name evidence="3" type="primary">yceM</name>
    <name evidence="3" type="ORF">MAMT_00724</name>
</gene>
<dbReference type="InterPro" id="IPR055170">
    <property type="entry name" value="GFO_IDH_MocA-like_dom"/>
</dbReference>
<accession>A0A5E6M903</accession>
<dbReference type="SUPFAM" id="SSF55347">
    <property type="entry name" value="Glyceraldehyde-3-phosphate dehydrogenase-like, C-terminal domain"/>
    <property type="match status" value="1"/>
</dbReference>
<sequence length="309" mass="33986">MQRIRIGVIGVGHIGRHHARLCAELPQTELVGVFDVDRQRCREVADLYGVEPFSSMEELIARSVAVTVATPTGTHFAVTTACLQAGCHVLVEKPIADQVEEARALVCLSREKGLLLQVGHVERFNPAFRAMEPFLRTPRFIEAHRLCPYPGRNTEIGVVFDLMIHDLEIILHLVQNPVVAIDAVGVAVLSSTEDIANARIRFAGGTVANLTCSRISPEKMRKIRIFQDDAYLSLNYGDQCGEIYRKKNGRIEREAIPVEKDEPLRLQIAAFVDCVRSQFAPVVDGGKGVAALDLAMQISDRIGEAAATP</sequence>
<evidence type="ECO:0000313" key="3">
    <source>
        <dbReference type="EMBL" id="VVM05686.1"/>
    </source>
</evidence>
<dbReference type="PANTHER" id="PTHR43377">
    <property type="entry name" value="BILIVERDIN REDUCTASE A"/>
    <property type="match status" value="1"/>
</dbReference>
<reference evidence="3 4" key="1">
    <citation type="submission" date="2019-09" db="EMBL/GenBank/DDBJ databases">
        <authorList>
            <person name="Cremers G."/>
        </authorList>
    </citation>
    <scope>NUCLEOTIDE SEQUENCE [LARGE SCALE GENOMIC DNA]</scope>
    <source>
        <strain evidence="3">4A</strain>
    </source>
</reference>
<evidence type="ECO:0000259" key="2">
    <source>
        <dbReference type="Pfam" id="PF22725"/>
    </source>
</evidence>
<protein>
    <submittedName>
        <fullName evidence="3">Oxidoreductase YceM</fullName>
        <ecNumber evidence="3">1.-.-.-</ecNumber>
    </submittedName>
</protein>
<dbReference type="InterPro" id="IPR036291">
    <property type="entry name" value="NAD(P)-bd_dom_sf"/>
</dbReference>
<dbReference type="GO" id="GO:0016491">
    <property type="term" value="F:oxidoreductase activity"/>
    <property type="evidence" value="ECO:0007669"/>
    <property type="project" value="UniProtKB-KW"/>
</dbReference>
<dbReference type="Proteomes" id="UP000334923">
    <property type="component" value="Unassembled WGS sequence"/>
</dbReference>
<dbReference type="Pfam" id="PF01408">
    <property type="entry name" value="GFO_IDH_MocA"/>
    <property type="match status" value="1"/>
</dbReference>
<dbReference type="EC" id="1.-.-.-" evidence="3"/>
<dbReference type="Gene3D" id="3.40.50.720">
    <property type="entry name" value="NAD(P)-binding Rossmann-like Domain"/>
    <property type="match status" value="1"/>
</dbReference>
<keyword evidence="4" id="KW-1185">Reference proteome</keyword>
<keyword evidence="3" id="KW-0560">Oxidoreductase</keyword>
<dbReference type="Gene3D" id="3.30.360.10">
    <property type="entry name" value="Dihydrodipicolinate Reductase, domain 2"/>
    <property type="match status" value="1"/>
</dbReference>